<evidence type="ECO:0000313" key="5">
    <source>
        <dbReference type="EMBL" id="OOP70846.1"/>
    </source>
</evidence>
<reference evidence="5 7" key="3">
    <citation type="submission" date="2017-02" db="EMBL/GenBank/DDBJ databases">
        <title>Genome sequence of Clostridium beijerinckii Br21.</title>
        <authorList>
            <person name="Fonseca B.C."/>
            <person name="Guazzaroni M.E."/>
            <person name="Riano-Pachon D.M."/>
            <person name="Reginatto V."/>
        </authorList>
    </citation>
    <scope>NUCLEOTIDE SEQUENCE [LARGE SCALE GENOMIC DNA]</scope>
    <source>
        <strain evidence="5 7">Br21</strain>
    </source>
</reference>
<dbReference type="RefSeq" id="WP_017211070.1">
    <property type="nucleotide sequence ID" value="NZ_BKAK01000148.1"/>
</dbReference>
<reference evidence="2" key="6">
    <citation type="journal article" date="2022" name="Nat. Biotechnol.">
        <title>Carbon-negative production of acetone and isopropanol by gas fermentation at industrial pilot scale.</title>
        <authorList>
            <person name="Liew F.E."/>
            <person name="Nogle R."/>
            <person name="Abdalla T."/>
            <person name="Rasor B.J."/>
            <person name="Canter C."/>
            <person name="Jensen R.O."/>
            <person name="Wang L."/>
            <person name="Strutz J."/>
            <person name="Chirania P."/>
            <person name="De Tissera S."/>
            <person name="Mueller A.P."/>
            <person name="Ruan Z."/>
            <person name="Gao A."/>
            <person name="Tran L."/>
            <person name="Engle N.L."/>
            <person name="Bromley J.C."/>
            <person name="Daniell J."/>
            <person name="Conrado R."/>
            <person name="Tschaplinski T.J."/>
            <person name="Giannone R.J."/>
            <person name="Hettich R.L."/>
            <person name="Karim A.S."/>
            <person name="Simpson S.D."/>
            <person name="Brown S.D."/>
            <person name="Leang C."/>
            <person name="Jewett M.C."/>
            <person name="Kopke M."/>
        </authorList>
    </citation>
    <scope>NUCLEOTIDE SEQUENCE</scope>
    <source>
        <strain evidence="2">DJ015</strain>
    </source>
</reference>
<dbReference type="EMBL" id="JABSXK010000001">
    <property type="protein sequence ID" value="NRV10962.1"/>
    <property type="molecule type" value="Genomic_DNA"/>
</dbReference>
<evidence type="ECO:0000313" key="3">
    <source>
        <dbReference type="EMBL" id="NRV10962.1"/>
    </source>
</evidence>
<proteinExistence type="predicted"/>
<dbReference type="Proteomes" id="UP000821656">
    <property type="component" value="Unassembled WGS sequence"/>
</dbReference>
<protein>
    <submittedName>
        <fullName evidence="1">Uncharacterized protein</fullName>
    </submittedName>
</protein>
<dbReference type="OrthoDB" id="2051973at2"/>
<dbReference type="EMBL" id="JABAGV010000099">
    <property type="protein sequence ID" value="MBC2477524.1"/>
    <property type="molecule type" value="Genomic_DNA"/>
</dbReference>
<dbReference type="AlphaFoldDB" id="A0A0B5QDL1"/>
<reference evidence="2" key="4">
    <citation type="submission" date="2020-04" db="EMBL/GenBank/DDBJ databases">
        <authorList>
            <person name="Brown S."/>
        </authorList>
    </citation>
    <scope>NUCLEOTIDE SEQUENCE</scope>
    <source>
        <strain evidence="2">DJ015</strain>
    </source>
</reference>
<dbReference type="EMBL" id="CP010086">
    <property type="protein sequence ID" value="AJH00310.1"/>
    <property type="molecule type" value="Genomic_DNA"/>
</dbReference>
<dbReference type="Proteomes" id="UP000031866">
    <property type="component" value="Chromosome"/>
</dbReference>
<name>A0A0B5QDL1_CLOBE</name>
<evidence type="ECO:0000313" key="4">
    <source>
        <dbReference type="EMBL" id="NSB14044.1"/>
    </source>
</evidence>
<dbReference type="GeneID" id="66346210"/>
<evidence type="ECO:0000313" key="2">
    <source>
        <dbReference type="EMBL" id="MBC2477524.1"/>
    </source>
</evidence>
<dbReference type="Gene3D" id="3.10.450.10">
    <property type="match status" value="1"/>
</dbReference>
<dbReference type="EMBL" id="JABTDW010000001">
    <property type="protein sequence ID" value="NSB14044.1"/>
    <property type="molecule type" value="Genomic_DNA"/>
</dbReference>
<gene>
    <name evidence="4" type="ORF">BCD95_002303</name>
    <name evidence="5" type="ORF">CBEIBR21_24695</name>
    <name evidence="3" type="ORF">DFH45_003925</name>
    <name evidence="2" type="ORF">HGI39_23090</name>
    <name evidence="1" type="ORF">LF65_03755</name>
</gene>
<evidence type="ECO:0000313" key="7">
    <source>
        <dbReference type="Proteomes" id="UP000190959"/>
    </source>
</evidence>
<organism evidence="1 6">
    <name type="scientific">Clostridium beijerinckii</name>
    <name type="common">Clostridium MP</name>
    <dbReference type="NCBI Taxonomy" id="1520"/>
    <lineage>
        <taxon>Bacteria</taxon>
        <taxon>Bacillati</taxon>
        <taxon>Bacillota</taxon>
        <taxon>Clostridia</taxon>
        <taxon>Eubacteriales</taxon>
        <taxon>Clostridiaceae</taxon>
        <taxon>Clostridium</taxon>
    </lineage>
</organism>
<reference evidence="3" key="5">
    <citation type="submission" date="2020-05" db="EMBL/GenBank/DDBJ databases">
        <title>Genomic insights into acetone-butanol-ethanol (ABE) fermentation by sequencing solventogenic clostridia strains.</title>
        <authorList>
            <person name="Brown S."/>
        </authorList>
    </citation>
    <scope>NUCLEOTIDE SEQUENCE</scope>
    <source>
        <strain evidence="4">DJ123</strain>
        <strain evidence="3">DJ126</strain>
    </source>
</reference>
<evidence type="ECO:0000313" key="6">
    <source>
        <dbReference type="Proteomes" id="UP000031866"/>
    </source>
</evidence>
<dbReference type="KEGG" id="cbei:LF65_03755"/>
<sequence>MKISRGWKVHNNITDDDINVLKTALSELIGVEYEPKILATQSVNGTNYCFICKSKVAAHNGQGISKVMIYKPLTGNAKITSIECIL</sequence>
<reference evidence="6" key="1">
    <citation type="submission" date="2014-12" db="EMBL/GenBank/DDBJ databases">
        <title>Genome sequence of Clostridium beijerinckii strain 59B.</title>
        <authorList>
            <person name="Little G.T."/>
            <person name="Minton N.P."/>
        </authorList>
    </citation>
    <scope>NUCLEOTIDE SEQUENCE [LARGE SCALE GENOMIC DNA]</scope>
    <source>
        <strain evidence="6">59B</strain>
    </source>
</reference>
<accession>A0A0B5QDL1</accession>
<reference evidence="1" key="2">
    <citation type="submission" date="2016-02" db="EMBL/GenBank/DDBJ databases">
        <title>Genome sequence of Clostridium beijerinckii strain 59B.</title>
        <authorList>
            <person name="Little G.T."/>
            <person name="Minton N.P."/>
        </authorList>
    </citation>
    <scope>NUCLEOTIDE SEQUENCE</scope>
    <source>
        <strain evidence="1">NCIMB 14988</strain>
    </source>
</reference>
<dbReference type="Proteomes" id="UP000190959">
    <property type="component" value="Unassembled WGS sequence"/>
</dbReference>
<dbReference type="EMBL" id="MWMH01000012">
    <property type="protein sequence ID" value="OOP70846.1"/>
    <property type="molecule type" value="Genomic_DNA"/>
</dbReference>
<evidence type="ECO:0000313" key="1">
    <source>
        <dbReference type="EMBL" id="AJH00310.1"/>
    </source>
</evidence>
<dbReference type="Proteomes" id="UP001194098">
    <property type="component" value="Unassembled WGS sequence"/>
</dbReference>
<dbReference type="Proteomes" id="UP000822184">
    <property type="component" value="Unassembled WGS sequence"/>
</dbReference>